<accession>A0A7R9QBW8</accession>
<keyword evidence="2" id="KW-1185">Reference proteome</keyword>
<gene>
    <name evidence="1" type="ORF">OSB1V03_LOCUS17396</name>
</gene>
<name>A0A7R9QBW8_9ACAR</name>
<evidence type="ECO:0000313" key="1">
    <source>
        <dbReference type="EMBL" id="CAD7638455.1"/>
    </source>
</evidence>
<dbReference type="AlphaFoldDB" id="A0A7R9QBW8"/>
<organism evidence="1">
    <name type="scientific">Medioppia subpectinata</name>
    <dbReference type="NCBI Taxonomy" id="1979941"/>
    <lineage>
        <taxon>Eukaryota</taxon>
        <taxon>Metazoa</taxon>
        <taxon>Ecdysozoa</taxon>
        <taxon>Arthropoda</taxon>
        <taxon>Chelicerata</taxon>
        <taxon>Arachnida</taxon>
        <taxon>Acari</taxon>
        <taxon>Acariformes</taxon>
        <taxon>Sarcoptiformes</taxon>
        <taxon>Oribatida</taxon>
        <taxon>Brachypylina</taxon>
        <taxon>Oppioidea</taxon>
        <taxon>Oppiidae</taxon>
        <taxon>Medioppia</taxon>
    </lineage>
</organism>
<dbReference type="EMBL" id="CAJPIZ010020848">
    <property type="protein sequence ID" value="CAG2117443.1"/>
    <property type="molecule type" value="Genomic_DNA"/>
</dbReference>
<reference evidence="1" key="1">
    <citation type="submission" date="2020-11" db="EMBL/GenBank/DDBJ databases">
        <authorList>
            <person name="Tran Van P."/>
        </authorList>
    </citation>
    <scope>NUCLEOTIDE SEQUENCE</scope>
</reference>
<dbReference type="Proteomes" id="UP000759131">
    <property type="component" value="Unassembled WGS sequence"/>
</dbReference>
<protein>
    <submittedName>
        <fullName evidence="1">Uncharacterized protein</fullName>
    </submittedName>
</protein>
<evidence type="ECO:0000313" key="2">
    <source>
        <dbReference type="Proteomes" id="UP000759131"/>
    </source>
</evidence>
<dbReference type="EMBL" id="OC875423">
    <property type="protein sequence ID" value="CAD7638455.1"/>
    <property type="molecule type" value="Genomic_DNA"/>
</dbReference>
<proteinExistence type="predicted"/>
<feature type="non-terminal residue" evidence="1">
    <location>
        <position position="112"/>
    </location>
</feature>
<sequence length="112" mass="12755">MSESEDKKAETGFIGSIRRLSRRFSGTLLNVDSKAGPHLIHSGRKTIYSYDDEEQLRIAGPHLIHSGRKTIYSYDDEEQLRIGGVAAEELMEKYGTPLYVYDVNRLTDNYNV</sequence>